<comment type="caution">
    <text evidence="2">The sequence shown here is derived from an EMBL/GenBank/DDBJ whole genome shotgun (WGS) entry which is preliminary data.</text>
</comment>
<dbReference type="Proteomes" id="UP000735302">
    <property type="component" value="Unassembled WGS sequence"/>
</dbReference>
<feature type="compositionally biased region" description="Polar residues" evidence="1">
    <location>
        <begin position="111"/>
        <end position="124"/>
    </location>
</feature>
<gene>
    <name evidence="2" type="ORF">PoB_002061200</name>
</gene>
<keyword evidence="3" id="KW-1185">Reference proteome</keyword>
<dbReference type="AlphaFoldDB" id="A0AAV3ZHX0"/>
<name>A0AAV3ZHX0_9GAST</name>
<dbReference type="EMBL" id="BLXT01002413">
    <property type="protein sequence ID" value="GFN94106.1"/>
    <property type="molecule type" value="Genomic_DNA"/>
</dbReference>
<feature type="region of interest" description="Disordered" evidence="1">
    <location>
        <begin position="64"/>
        <end position="199"/>
    </location>
</feature>
<feature type="region of interest" description="Disordered" evidence="1">
    <location>
        <begin position="1"/>
        <end position="30"/>
    </location>
</feature>
<feature type="compositionally biased region" description="Basic and acidic residues" evidence="1">
    <location>
        <begin position="1"/>
        <end position="22"/>
    </location>
</feature>
<accession>A0AAV3ZHX0</accession>
<evidence type="ECO:0000313" key="2">
    <source>
        <dbReference type="EMBL" id="GFN94106.1"/>
    </source>
</evidence>
<sequence>MAKAEEKEMRENEKEIHLESRDNPFLPGGELSKEAEDLLSRATIIRDNFYLNEEERRVLLEQQKEELQTQQKRTSKHVQIVDHQDGGGDGPCDSSSGHPQVVEERVCVATAANSVSAAPTTSNGDGAGSHLENGRRAGESGSPVGTADVSITIPGNEGETQAGTQGGGEPNSHAAPGPEGLNVQDSDRKKPRNKCCSVM</sequence>
<evidence type="ECO:0000313" key="3">
    <source>
        <dbReference type="Proteomes" id="UP000735302"/>
    </source>
</evidence>
<reference evidence="2 3" key="1">
    <citation type="journal article" date="2021" name="Elife">
        <title>Chloroplast acquisition without the gene transfer in kleptoplastic sea slugs, Plakobranchus ocellatus.</title>
        <authorList>
            <person name="Maeda T."/>
            <person name="Takahashi S."/>
            <person name="Yoshida T."/>
            <person name="Shimamura S."/>
            <person name="Takaki Y."/>
            <person name="Nagai Y."/>
            <person name="Toyoda A."/>
            <person name="Suzuki Y."/>
            <person name="Arimoto A."/>
            <person name="Ishii H."/>
            <person name="Satoh N."/>
            <person name="Nishiyama T."/>
            <person name="Hasebe M."/>
            <person name="Maruyama T."/>
            <person name="Minagawa J."/>
            <person name="Obokata J."/>
            <person name="Shigenobu S."/>
        </authorList>
    </citation>
    <scope>NUCLEOTIDE SEQUENCE [LARGE SCALE GENOMIC DNA]</scope>
</reference>
<proteinExistence type="predicted"/>
<evidence type="ECO:0000256" key="1">
    <source>
        <dbReference type="SAM" id="MobiDB-lite"/>
    </source>
</evidence>
<organism evidence="2 3">
    <name type="scientific">Plakobranchus ocellatus</name>
    <dbReference type="NCBI Taxonomy" id="259542"/>
    <lineage>
        <taxon>Eukaryota</taxon>
        <taxon>Metazoa</taxon>
        <taxon>Spiralia</taxon>
        <taxon>Lophotrochozoa</taxon>
        <taxon>Mollusca</taxon>
        <taxon>Gastropoda</taxon>
        <taxon>Heterobranchia</taxon>
        <taxon>Euthyneura</taxon>
        <taxon>Panpulmonata</taxon>
        <taxon>Sacoglossa</taxon>
        <taxon>Placobranchoidea</taxon>
        <taxon>Plakobranchidae</taxon>
        <taxon>Plakobranchus</taxon>
    </lineage>
</organism>
<protein>
    <submittedName>
        <fullName evidence="2">Uncharacterized protein</fullName>
    </submittedName>
</protein>